<keyword evidence="5" id="KW-0378">Hydrolase</keyword>
<evidence type="ECO:0000256" key="2">
    <source>
        <dbReference type="ARBA" id="ARBA00022438"/>
    </source>
</evidence>
<feature type="binding site" evidence="9">
    <location>
        <position position="428"/>
    </location>
    <ligand>
        <name>Zn(2+)</name>
        <dbReference type="ChEBI" id="CHEBI:29105"/>
        <note>catalytic</note>
    </ligand>
</feature>
<evidence type="ECO:0000256" key="3">
    <source>
        <dbReference type="ARBA" id="ARBA00022670"/>
    </source>
</evidence>
<dbReference type="Pfam" id="PF01433">
    <property type="entry name" value="Peptidase_M1"/>
    <property type="match status" value="1"/>
</dbReference>
<evidence type="ECO:0000313" key="14">
    <source>
        <dbReference type="EMBL" id="RNA18559.1"/>
    </source>
</evidence>
<comment type="cofactor">
    <cofactor evidence="9">
        <name>Zn(2+)</name>
        <dbReference type="ChEBI" id="CHEBI:29105"/>
    </cofactor>
    <text evidence="9">Binds 1 zinc ion per subunit.</text>
</comment>
<dbReference type="Proteomes" id="UP000276133">
    <property type="component" value="Unassembled WGS sequence"/>
</dbReference>
<protein>
    <submittedName>
        <fullName evidence="14">Aminopeptidase N</fullName>
    </submittedName>
</protein>
<dbReference type="InterPro" id="IPR027268">
    <property type="entry name" value="Peptidase_M4/M1_CTD_sf"/>
</dbReference>
<dbReference type="EMBL" id="REGN01004216">
    <property type="protein sequence ID" value="RNA18559.1"/>
    <property type="molecule type" value="Genomic_DNA"/>
</dbReference>
<evidence type="ECO:0000256" key="7">
    <source>
        <dbReference type="ARBA" id="ARBA00023049"/>
    </source>
</evidence>
<comment type="similarity">
    <text evidence="1">Belongs to the peptidase M1 family.</text>
</comment>
<dbReference type="AlphaFoldDB" id="A0A3M7R524"/>
<feature type="binding site" evidence="9">
    <location>
        <position position="447"/>
    </location>
    <ligand>
        <name>Zn(2+)</name>
        <dbReference type="ChEBI" id="CHEBI:29105"/>
        <note>catalytic</note>
    </ligand>
</feature>
<keyword evidence="11" id="KW-1133">Transmembrane helix</keyword>
<dbReference type="InterPro" id="IPR014782">
    <property type="entry name" value="Peptidase_M1_dom"/>
</dbReference>
<dbReference type="PRINTS" id="PR00756">
    <property type="entry name" value="ALADIPTASE"/>
</dbReference>
<evidence type="ECO:0000256" key="10">
    <source>
        <dbReference type="PIRSR" id="PIRSR634016-4"/>
    </source>
</evidence>
<dbReference type="GO" id="GO:0042277">
    <property type="term" value="F:peptide binding"/>
    <property type="evidence" value="ECO:0007669"/>
    <property type="project" value="TreeGrafter"/>
</dbReference>
<feature type="domain" description="Aminopeptidase N-like N-terminal" evidence="13">
    <location>
        <begin position="123"/>
        <end position="317"/>
    </location>
</feature>
<dbReference type="CDD" id="cd09601">
    <property type="entry name" value="M1_APN-Q_like"/>
    <property type="match status" value="1"/>
</dbReference>
<keyword evidence="7" id="KW-0482">Metalloprotease</keyword>
<sequence>VTCESLIMSNNLDTTVRVKLMGDGKMANNELDVGIKESEKSGKNRLILALSIMCIILAIGLIFCFVRYKICDSNAAINSSLSSKKSPCPKTTQSRLQTSVDILNDEYLVANWNDSRLPSSLKPYLYEINLRINVDDKFFNGTTSIKFKCFRPIAFAVVHSDPNLVYDFSGVKIYNLLYNDQLGQSLQIKNVSYNAFYSYFIFHLDNGQKFLENQNYEIVFENYNSTITNNLKGIYYSTYVTNNVTKTIIVSQLQPLEARKVFPSFDEPSLKAQFQIRIEHHSEFTALSNMEEIMKIKLDDSWSRTIFNITPIMSTYLLAFTVSDFKPISTIGPNNLKIRVWARDDYANNTQYALNIIPKAYAYFEDYFQIKEVVSKSDHFAAPDFNAGAMENWGLVLYRESALLYDPEKSLLEDEYFIVLVICHEISHSWFGNMATFKWWDNVWLNEAFANSLMYLAMDKIKPEFNVLETLVVHDIFNVMEKDSVETSHPVSTHVDDPTQVQQYFDEISYEKGFSVLRMLRGFIGDDLFRQSLRNHINKYMFSNCDMNELWKVFTESRMILNNEKMIFTVEIIYFNIFPNCKLQIQHIRNNDKLDNTRRISHNTCD</sequence>
<evidence type="ECO:0000259" key="12">
    <source>
        <dbReference type="Pfam" id="PF01433"/>
    </source>
</evidence>
<evidence type="ECO:0000313" key="15">
    <source>
        <dbReference type="Proteomes" id="UP000276133"/>
    </source>
</evidence>
<keyword evidence="3" id="KW-0645">Protease</keyword>
<feature type="non-terminal residue" evidence="14">
    <location>
        <position position="1"/>
    </location>
</feature>
<dbReference type="SUPFAM" id="SSF63737">
    <property type="entry name" value="Leukotriene A4 hydrolase N-terminal domain"/>
    <property type="match status" value="1"/>
</dbReference>
<organism evidence="14 15">
    <name type="scientific">Brachionus plicatilis</name>
    <name type="common">Marine rotifer</name>
    <name type="synonym">Brachionus muelleri</name>
    <dbReference type="NCBI Taxonomy" id="10195"/>
    <lineage>
        <taxon>Eukaryota</taxon>
        <taxon>Metazoa</taxon>
        <taxon>Spiralia</taxon>
        <taxon>Gnathifera</taxon>
        <taxon>Rotifera</taxon>
        <taxon>Eurotatoria</taxon>
        <taxon>Monogononta</taxon>
        <taxon>Pseudotrocha</taxon>
        <taxon>Ploima</taxon>
        <taxon>Brachionidae</taxon>
        <taxon>Brachionus</taxon>
    </lineage>
</organism>
<feature type="active site" description="Proton acceptor" evidence="8">
    <location>
        <position position="425"/>
    </location>
</feature>
<keyword evidence="2 14" id="KW-0031">Aminopeptidase</keyword>
<keyword evidence="6 9" id="KW-0862">Zinc</keyword>
<dbReference type="GO" id="GO:0005737">
    <property type="term" value="C:cytoplasm"/>
    <property type="evidence" value="ECO:0007669"/>
    <property type="project" value="TreeGrafter"/>
</dbReference>
<dbReference type="GO" id="GO:0016020">
    <property type="term" value="C:membrane"/>
    <property type="evidence" value="ECO:0007669"/>
    <property type="project" value="TreeGrafter"/>
</dbReference>
<keyword evidence="11" id="KW-0812">Transmembrane</keyword>
<dbReference type="Gene3D" id="2.60.40.1730">
    <property type="entry name" value="tricorn interacting facor f3 domain"/>
    <property type="match status" value="1"/>
</dbReference>
<dbReference type="Gene3D" id="1.10.390.10">
    <property type="entry name" value="Neutral Protease Domain 2"/>
    <property type="match status" value="1"/>
</dbReference>
<dbReference type="SUPFAM" id="SSF55486">
    <property type="entry name" value="Metalloproteases ('zincins'), catalytic domain"/>
    <property type="match status" value="1"/>
</dbReference>
<feature type="binding site" evidence="9">
    <location>
        <position position="424"/>
    </location>
    <ligand>
        <name>Zn(2+)</name>
        <dbReference type="ChEBI" id="CHEBI:29105"/>
        <note>catalytic</note>
    </ligand>
</feature>
<dbReference type="InterPro" id="IPR045357">
    <property type="entry name" value="Aminopeptidase_N-like_N"/>
</dbReference>
<dbReference type="FunFam" id="1.10.390.10:FF:000006">
    <property type="entry name" value="Puromycin-sensitive aminopeptidase"/>
    <property type="match status" value="1"/>
</dbReference>
<feature type="site" description="Transition state stabilizer" evidence="10">
    <location>
        <position position="510"/>
    </location>
</feature>
<dbReference type="InterPro" id="IPR001930">
    <property type="entry name" value="Peptidase_M1"/>
</dbReference>
<proteinExistence type="inferred from homology"/>
<dbReference type="GO" id="GO:0005615">
    <property type="term" value="C:extracellular space"/>
    <property type="evidence" value="ECO:0007669"/>
    <property type="project" value="TreeGrafter"/>
</dbReference>
<dbReference type="OrthoDB" id="6750768at2759"/>
<dbReference type="PANTHER" id="PTHR11533">
    <property type="entry name" value="PROTEASE M1 ZINC METALLOPROTEASE"/>
    <property type="match status" value="1"/>
</dbReference>
<dbReference type="GO" id="GO:0008270">
    <property type="term" value="F:zinc ion binding"/>
    <property type="evidence" value="ECO:0007669"/>
    <property type="project" value="InterPro"/>
</dbReference>
<evidence type="ECO:0000256" key="4">
    <source>
        <dbReference type="ARBA" id="ARBA00022723"/>
    </source>
</evidence>
<keyword evidence="11" id="KW-0472">Membrane</keyword>
<name>A0A3M7R524_BRAPC</name>
<evidence type="ECO:0000256" key="1">
    <source>
        <dbReference type="ARBA" id="ARBA00010136"/>
    </source>
</evidence>
<dbReference type="InterPro" id="IPR042097">
    <property type="entry name" value="Aminopeptidase_N-like_N_sf"/>
</dbReference>
<evidence type="ECO:0000256" key="11">
    <source>
        <dbReference type="SAM" id="Phobius"/>
    </source>
</evidence>
<dbReference type="GO" id="GO:0070006">
    <property type="term" value="F:metalloaminopeptidase activity"/>
    <property type="evidence" value="ECO:0007669"/>
    <property type="project" value="TreeGrafter"/>
</dbReference>
<dbReference type="InterPro" id="IPR034016">
    <property type="entry name" value="M1_APN-typ"/>
</dbReference>
<accession>A0A3M7R524</accession>
<evidence type="ECO:0000256" key="9">
    <source>
        <dbReference type="PIRSR" id="PIRSR634016-3"/>
    </source>
</evidence>
<dbReference type="GO" id="GO:0006508">
    <property type="term" value="P:proteolysis"/>
    <property type="evidence" value="ECO:0007669"/>
    <property type="project" value="UniProtKB-KW"/>
</dbReference>
<dbReference type="Pfam" id="PF17900">
    <property type="entry name" value="Peptidase_M1_N"/>
    <property type="match status" value="1"/>
</dbReference>
<gene>
    <name evidence="14" type="ORF">BpHYR1_026392</name>
</gene>
<dbReference type="PANTHER" id="PTHR11533:SF294">
    <property type="entry name" value="THYROTROPIN-RELEASING HORMONE-DEGRADING ECTOENZYME"/>
    <property type="match status" value="1"/>
</dbReference>
<dbReference type="InterPro" id="IPR050344">
    <property type="entry name" value="Peptidase_M1_aminopeptidases"/>
</dbReference>
<comment type="caution">
    <text evidence="14">The sequence shown here is derived from an EMBL/GenBank/DDBJ whole genome shotgun (WGS) entry which is preliminary data.</text>
</comment>
<keyword evidence="15" id="KW-1185">Reference proteome</keyword>
<evidence type="ECO:0000256" key="8">
    <source>
        <dbReference type="PIRSR" id="PIRSR634016-1"/>
    </source>
</evidence>
<keyword evidence="4 9" id="KW-0479">Metal-binding</keyword>
<dbReference type="GO" id="GO:0043171">
    <property type="term" value="P:peptide catabolic process"/>
    <property type="evidence" value="ECO:0007669"/>
    <property type="project" value="TreeGrafter"/>
</dbReference>
<evidence type="ECO:0000256" key="6">
    <source>
        <dbReference type="ARBA" id="ARBA00022833"/>
    </source>
</evidence>
<feature type="domain" description="Peptidase M1 membrane alanine aminopeptidase" evidence="12">
    <location>
        <begin position="352"/>
        <end position="557"/>
    </location>
</feature>
<evidence type="ECO:0000259" key="13">
    <source>
        <dbReference type="Pfam" id="PF17900"/>
    </source>
</evidence>
<feature type="transmembrane region" description="Helical" evidence="11">
    <location>
        <begin position="46"/>
        <end position="68"/>
    </location>
</feature>
<evidence type="ECO:0000256" key="5">
    <source>
        <dbReference type="ARBA" id="ARBA00022801"/>
    </source>
</evidence>
<reference evidence="14 15" key="1">
    <citation type="journal article" date="2018" name="Sci. Rep.">
        <title>Genomic signatures of local adaptation to the degree of environmental predictability in rotifers.</title>
        <authorList>
            <person name="Franch-Gras L."/>
            <person name="Hahn C."/>
            <person name="Garcia-Roger E.M."/>
            <person name="Carmona M.J."/>
            <person name="Serra M."/>
            <person name="Gomez A."/>
        </authorList>
    </citation>
    <scope>NUCLEOTIDE SEQUENCE [LARGE SCALE GENOMIC DNA]</scope>
    <source>
        <strain evidence="14">HYR1</strain>
    </source>
</reference>